<sequence>MTDARALALTEKSLSEAGVPSGVLDELIAKMFPQ</sequence>
<dbReference type="AlphaFoldDB" id="A0A0G0SQ73"/>
<protein>
    <submittedName>
        <fullName evidence="1">Uncharacterized protein</fullName>
    </submittedName>
</protein>
<proteinExistence type="predicted"/>
<comment type="caution">
    <text evidence="1">The sequence shown here is derived from an EMBL/GenBank/DDBJ whole genome shotgun (WGS) entry which is preliminary data.</text>
</comment>
<organism evidence="1 2">
    <name type="scientific">Candidatus Woesebacteria bacterium GW2011_GWA1_39_8</name>
    <dbReference type="NCBI Taxonomy" id="1618552"/>
    <lineage>
        <taxon>Bacteria</taxon>
        <taxon>Candidatus Woeseibacteriota</taxon>
    </lineage>
</organism>
<evidence type="ECO:0000313" key="1">
    <source>
        <dbReference type="EMBL" id="KKR27762.1"/>
    </source>
</evidence>
<gene>
    <name evidence="1" type="ORF">UT61_C0067G0008</name>
</gene>
<name>A0A0G0SQ73_9BACT</name>
<dbReference type="EMBL" id="LBXL01000067">
    <property type="protein sequence ID" value="KKR27762.1"/>
    <property type="molecule type" value="Genomic_DNA"/>
</dbReference>
<evidence type="ECO:0000313" key="2">
    <source>
        <dbReference type="Proteomes" id="UP000034793"/>
    </source>
</evidence>
<accession>A0A0G0SQ73</accession>
<dbReference type="Proteomes" id="UP000034793">
    <property type="component" value="Unassembled WGS sequence"/>
</dbReference>
<reference evidence="1 2" key="1">
    <citation type="journal article" date="2015" name="Nature">
        <title>rRNA introns, odd ribosomes, and small enigmatic genomes across a large radiation of phyla.</title>
        <authorList>
            <person name="Brown C.T."/>
            <person name="Hug L.A."/>
            <person name="Thomas B.C."/>
            <person name="Sharon I."/>
            <person name="Castelle C.J."/>
            <person name="Singh A."/>
            <person name="Wilkins M.J."/>
            <person name="Williams K.H."/>
            <person name="Banfield J.F."/>
        </authorList>
    </citation>
    <scope>NUCLEOTIDE SEQUENCE [LARGE SCALE GENOMIC DNA]</scope>
</reference>